<dbReference type="EMBL" id="JAMDGS010000007">
    <property type="protein sequence ID" value="MDD1125090.1"/>
    <property type="molecule type" value="Genomic_DNA"/>
</dbReference>
<evidence type="ECO:0000313" key="2">
    <source>
        <dbReference type="EMBL" id="MDD1125090.1"/>
    </source>
</evidence>
<accession>A0ABT5PMU3</accession>
<keyword evidence="3" id="KW-1185">Reference proteome</keyword>
<comment type="caution">
    <text evidence="2">The sequence shown here is derived from an EMBL/GenBank/DDBJ whole genome shotgun (WGS) entry which is preliminary data.</text>
</comment>
<evidence type="ECO:0000256" key="1">
    <source>
        <dbReference type="SAM" id="Phobius"/>
    </source>
</evidence>
<sequence length="206" mass="23526">MNAETIGWIIGSTGLATIGIAFMIKTLITSGIKKAVELNFNKHLENYRATLSQELESLKSTLKNSEVFFVRQLEALSQLRSLYRKILPERDYPDMEWPEALEKIADSYKQHSTHINDYMSAYDALLPVDVREQLERAAYAISEIRFQFDYNSKTLDATANSEALENAELYFELIKKSIDSFQECIELQLGNRKVSTSPAKTKKEIA</sequence>
<keyword evidence="1" id="KW-1133">Transmembrane helix</keyword>
<proteinExistence type="predicted"/>
<evidence type="ECO:0000313" key="3">
    <source>
        <dbReference type="Proteomes" id="UP001150531"/>
    </source>
</evidence>
<gene>
    <name evidence="2" type="ORF">M5G18_10830</name>
</gene>
<organism evidence="2 3">
    <name type="scientific">Pseudomonas aphyarum</name>
    <dbReference type="NCBI Taxonomy" id="2942629"/>
    <lineage>
        <taxon>Bacteria</taxon>
        <taxon>Pseudomonadati</taxon>
        <taxon>Pseudomonadota</taxon>
        <taxon>Gammaproteobacteria</taxon>
        <taxon>Pseudomonadales</taxon>
        <taxon>Pseudomonadaceae</taxon>
        <taxon>Pseudomonas</taxon>
    </lineage>
</organism>
<name>A0ABT5PMU3_9PSED</name>
<reference evidence="2" key="1">
    <citation type="submission" date="2022-05" db="EMBL/GenBank/DDBJ databases">
        <title>Novel Pseudomonas spp. Isolated from a Rainbow Trout Aquaculture Facility.</title>
        <authorList>
            <person name="Testerman T."/>
            <person name="Graf J."/>
        </authorList>
    </citation>
    <scope>NUCLEOTIDE SEQUENCE</scope>
    <source>
        <strain evidence="2">ID386</strain>
    </source>
</reference>
<keyword evidence="1" id="KW-0812">Transmembrane</keyword>
<dbReference type="Proteomes" id="UP001150531">
    <property type="component" value="Unassembled WGS sequence"/>
</dbReference>
<keyword evidence="1" id="KW-0472">Membrane</keyword>
<protein>
    <submittedName>
        <fullName evidence="2">Uncharacterized protein</fullName>
    </submittedName>
</protein>
<feature type="transmembrane region" description="Helical" evidence="1">
    <location>
        <begin position="6"/>
        <end position="24"/>
    </location>
</feature>